<dbReference type="Proteomes" id="UP001140011">
    <property type="component" value="Unassembled WGS sequence"/>
</dbReference>
<protein>
    <recommendedName>
        <fullName evidence="4">MARVEL domain-containing protein</fullName>
    </recommendedName>
</protein>
<dbReference type="OrthoDB" id="5554325at2759"/>
<organism evidence="2 3">
    <name type="scientific">Coemansia pectinata</name>
    <dbReference type="NCBI Taxonomy" id="1052879"/>
    <lineage>
        <taxon>Eukaryota</taxon>
        <taxon>Fungi</taxon>
        <taxon>Fungi incertae sedis</taxon>
        <taxon>Zoopagomycota</taxon>
        <taxon>Kickxellomycotina</taxon>
        <taxon>Kickxellomycetes</taxon>
        <taxon>Kickxellales</taxon>
        <taxon>Kickxellaceae</taxon>
        <taxon>Coemansia</taxon>
    </lineage>
</organism>
<gene>
    <name evidence="2" type="ORF">GGI19_006622</name>
</gene>
<sequence>MNSMSHWSALRFLVYVGTRLTQLVVAIVCIGYLAQSRKQRPTEGGDVTEHNTEIAVFVVGGITAGTAAVSIILHMFAKTRQRIEKSRTAWFTLALNFAIFVTWIILVLINVVVVDCSRKTDGVWCRNLKNSLATGLVSAMLALIVVLRSFSVLVRADRIKLWNHPDKV</sequence>
<dbReference type="AlphaFoldDB" id="A0A9W8GM51"/>
<name>A0A9W8GM51_9FUNG</name>
<keyword evidence="1" id="KW-0472">Membrane</keyword>
<evidence type="ECO:0008006" key="4">
    <source>
        <dbReference type="Google" id="ProtNLM"/>
    </source>
</evidence>
<keyword evidence="1" id="KW-0812">Transmembrane</keyword>
<accession>A0A9W8GM51</accession>
<evidence type="ECO:0000256" key="1">
    <source>
        <dbReference type="SAM" id="Phobius"/>
    </source>
</evidence>
<feature type="transmembrane region" description="Helical" evidence="1">
    <location>
        <begin position="12"/>
        <end position="34"/>
    </location>
</feature>
<feature type="transmembrane region" description="Helical" evidence="1">
    <location>
        <begin position="132"/>
        <end position="154"/>
    </location>
</feature>
<proteinExistence type="predicted"/>
<evidence type="ECO:0000313" key="2">
    <source>
        <dbReference type="EMBL" id="KAJ2744131.1"/>
    </source>
</evidence>
<evidence type="ECO:0000313" key="3">
    <source>
        <dbReference type="Proteomes" id="UP001140011"/>
    </source>
</evidence>
<comment type="caution">
    <text evidence="2">The sequence shown here is derived from an EMBL/GenBank/DDBJ whole genome shotgun (WGS) entry which is preliminary data.</text>
</comment>
<feature type="transmembrane region" description="Helical" evidence="1">
    <location>
        <begin position="54"/>
        <end position="77"/>
    </location>
</feature>
<keyword evidence="3" id="KW-1185">Reference proteome</keyword>
<reference evidence="2" key="1">
    <citation type="submission" date="2022-07" db="EMBL/GenBank/DDBJ databases">
        <title>Phylogenomic reconstructions and comparative analyses of Kickxellomycotina fungi.</title>
        <authorList>
            <person name="Reynolds N.K."/>
            <person name="Stajich J.E."/>
            <person name="Barry K."/>
            <person name="Grigoriev I.V."/>
            <person name="Crous P."/>
            <person name="Smith M.E."/>
        </authorList>
    </citation>
    <scope>NUCLEOTIDE SEQUENCE</scope>
    <source>
        <strain evidence="2">BCRC 34297</strain>
    </source>
</reference>
<dbReference type="EMBL" id="JANBUH010001583">
    <property type="protein sequence ID" value="KAJ2744131.1"/>
    <property type="molecule type" value="Genomic_DNA"/>
</dbReference>
<feature type="transmembrane region" description="Helical" evidence="1">
    <location>
        <begin position="89"/>
        <end position="112"/>
    </location>
</feature>
<keyword evidence="1" id="KW-1133">Transmembrane helix</keyword>